<keyword evidence="4" id="KW-1185">Reference proteome</keyword>
<evidence type="ECO:0000259" key="2">
    <source>
        <dbReference type="Pfam" id="PF13239"/>
    </source>
</evidence>
<accession>A0A3D9MXS3</accession>
<dbReference type="RefSeq" id="WP_115809728.1">
    <property type="nucleotide sequence ID" value="NZ_QREI01000003.1"/>
</dbReference>
<feature type="transmembrane region" description="Helical" evidence="1">
    <location>
        <begin position="21"/>
        <end position="42"/>
    </location>
</feature>
<name>A0A3D9MXS3_9FLAO</name>
<gene>
    <name evidence="3" type="ORF">DFQ09_103146</name>
</gene>
<dbReference type="InterPro" id="IPR025698">
    <property type="entry name" value="2TM_dom"/>
</dbReference>
<feature type="domain" description="2TM" evidence="2">
    <location>
        <begin position="12"/>
        <end position="100"/>
    </location>
</feature>
<evidence type="ECO:0000256" key="1">
    <source>
        <dbReference type="SAM" id="Phobius"/>
    </source>
</evidence>
<reference evidence="3 4" key="1">
    <citation type="submission" date="2018-07" db="EMBL/GenBank/DDBJ databases">
        <title>Genomic Encyclopedia of Type Strains, Phase III (KMG-III): the genomes of soil and plant-associated and newly described type strains.</title>
        <authorList>
            <person name="Whitman W."/>
        </authorList>
    </citation>
    <scope>NUCLEOTIDE SEQUENCE [LARGE SCALE GENOMIC DNA]</scope>
    <source>
        <strain evidence="3 4">CECT 7948</strain>
    </source>
</reference>
<dbReference type="AlphaFoldDB" id="A0A3D9MXS3"/>
<protein>
    <submittedName>
        <fullName evidence="3">2TM domain-containing protein</fullName>
    </submittedName>
</protein>
<proteinExistence type="predicted"/>
<dbReference type="Proteomes" id="UP000256919">
    <property type="component" value="Unassembled WGS sequence"/>
</dbReference>
<keyword evidence="1" id="KW-0472">Membrane</keyword>
<dbReference type="Pfam" id="PF13239">
    <property type="entry name" value="2TM"/>
    <property type="match status" value="1"/>
</dbReference>
<sequence length="110" mass="12777">MEKQDSELKYLRAKTRVEKLKAFYTHLTVYFVINTVITAVKVMNNIHNGETYNEAFFDFSTVASWLVWGVGLALHAFSVFGLPLILGDDWEARKIEEYMNDELQQHKSSK</sequence>
<evidence type="ECO:0000313" key="3">
    <source>
        <dbReference type="EMBL" id="REE24840.1"/>
    </source>
</evidence>
<dbReference type="OrthoDB" id="8965954at2"/>
<keyword evidence="1" id="KW-0812">Transmembrane</keyword>
<evidence type="ECO:0000313" key="4">
    <source>
        <dbReference type="Proteomes" id="UP000256919"/>
    </source>
</evidence>
<feature type="transmembrane region" description="Helical" evidence="1">
    <location>
        <begin position="62"/>
        <end position="86"/>
    </location>
</feature>
<comment type="caution">
    <text evidence="3">The sequence shown here is derived from an EMBL/GenBank/DDBJ whole genome shotgun (WGS) entry which is preliminary data.</text>
</comment>
<organism evidence="3 4">
    <name type="scientific">Winogradskyella pacifica</name>
    <dbReference type="NCBI Taxonomy" id="664642"/>
    <lineage>
        <taxon>Bacteria</taxon>
        <taxon>Pseudomonadati</taxon>
        <taxon>Bacteroidota</taxon>
        <taxon>Flavobacteriia</taxon>
        <taxon>Flavobacteriales</taxon>
        <taxon>Flavobacteriaceae</taxon>
        <taxon>Winogradskyella</taxon>
    </lineage>
</organism>
<keyword evidence="1" id="KW-1133">Transmembrane helix</keyword>
<dbReference type="EMBL" id="QREI01000003">
    <property type="protein sequence ID" value="REE24840.1"/>
    <property type="molecule type" value="Genomic_DNA"/>
</dbReference>